<dbReference type="Proteomes" id="UP000293300">
    <property type="component" value="Unassembled WGS sequence"/>
</dbReference>
<dbReference type="OrthoDB" id="1446480at2"/>
<evidence type="ECO:0008006" key="4">
    <source>
        <dbReference type="Google" id="ProtNLM"/>
    </source>
</evidence>
<proteinExistence type="predicted"/>
<gene>
    <name evidence="2" type="ORF">EZL74_01300</name>
</gene>
<accession>A0A4Q9Z3Z1</accession>
<evidence type="ECO:0000313" key="3">
    <source>
        <dbReference type="Proteomes" id="UP000293300"/>
    </source>
</evidence>
<comment type="caution">
    <text evidence="2">The sequence shown here is derived from an EMBL/GenBank/DDBJ whole genome shotgun (WGS) entry which is preliminary data.</text>
</comment>
<keyword evidence="3" id="KW-1185">Reference proteome</keyword>
<name>A0A4Q9Z3Z1_9FLAO</name>
<dbReference type="EMBL" id="SJPE01000001">
    <property type="protein sequence ID" value="TBX71168.1"/>
    <property type="molecule type" value="Genomic_DNA"/>
</dbReference>
<organism evidence="2 3">
    <name type="scientific">Flavobacterium silvisoli</name>
    <dbReference type="NCBI Taxonomy" id="2529433"/>
    <lineage>
        <taxon>Bacteria</taxon>
        <taxon>Pseudomonadati</taxon>
        <taxon>Bacteroidota</taxon>
        <taxon>Flavobacteriia</taxon>
        <taxon>Flavobacteriales</taxon>
        <taxon>Flavobacteriaceae</taxon>
        <taxon>Flavobacterium</taxon>
    </lineage>
</organism>
<feature type="chain" id="PRO_5020237930" description="Lipoprotein" evidence="1">
    <location>
        <begin position="22"/>
        <end position="145"/>
    </location>
</feature>
<keyword evidence="1" id="KW-0732">Signal</keyword>
<dbReference type="RefSeq" id="WP_131474779.1">
    <property type="nucleotide sequence ID" value="NZ_SJPE01000001.1"/>
</dbReference>
<dbReference type="AlphaFoldDB" id="A0A4Q9Z3Z1"/>
<sequence>MKAITLILLTVFLGKSCSNEAQNDMENTTIQYTATTRGFFEKVVIINQKATISRDRKGVEAPQEIAISDADWKELVSAFGKINLEEIPNLKDPTQKRFYDGAAIANLKIRYQNKNYETVDFDHGFPPAAIEKLVNKIVSLAKEKE</sequence>
<feature type="signal peptide" evidence="1">
    <location>
        <begin position="1"/>
        <end position="21"/>
    </location>
</feature>
<evidence type="ECO:0000313" key="2">
    <source>
        <dbReference type="EMBL" id="TBX71168.1"/>
    </source>
</evidence>
<protein>
    <recommendedName>
        <fullName evidence="4">Lipoprotein</fullName>
    </recommendedName>
</protein>
<evidence type="ECO:0000256" key="1">
    <source>
        <dbReference type="SAM" id="SignalP"/>
    </source>
</evidence>
<reference evidence="2 3" key="1">
    <citation type="submission" date="2019-02" db="EMBL/GenBank/DDBJ databases">
        <title>Flavobacterium sp. RD-2-33 isolated from forest soil.</title>
        <authorList>
            <person name="Chaudhary D.K."/>
        </authorList>
    </citation>
    <scope>NUCLEOTIDE SEQUENCE [LARGE SCALE GENOMIC DNA]</scope>
    <source>
        <strain evidence="2 3">RD-2-33</strain>
    </source>
</reference>